<keyword evidence="5 9" id="KW-0732">Signal</keyword>
<evidence type="ECO:0000256" key="9">
    <source>
        <dbReference type="RuleBase" id="RU231113"/>
    </source>
</evidence>
<dbReference type="AlphaFoldDB" id="A0A8C8ZJK0"/>
<keyword evidence="12" id="KW-1185">Reference proteome</keyword>
<evidence type="ECO:0000256" key="2">
    <source>
        <dbReference type="ARBA" id="ARBA00007371"/>
    </source>
</evidence>
<comment type="subcellular location">
    <subcellularLocation>
        <location evidence="1 9">Secreted</location>
    </subcellularLocation>
</comment>
<sequence length="77" mass="8803">MAMRSVLLVLVVLVLLSCVPPVRSGPNIYIRRMFASCWRLQGYCRKKCSKGEEYHILCDTSYVCCIDKKHLPILVGK</sequence>
<evidence type="ECO:0000256" key="8">
    <source>
        <dbReference type="ARBA" id="ARBA00023157"/>
    </source>
</evidence>
<organism evidence="11 12">
    <name type="scientific">Prolemur simus</name>
    <name type="common">Greater bamboo lemur</name>
    <name type="synonym">Hapalemur simus</name>
    <dbReference type="NCBI Taxonomy" id="1328070"/>
    <lineage>
        <taxon>Eukaryota</taxon>
        <taxon>Metazoa</taxon>
        <taxon>Chordata</taxon>
        <taxon>Craniata</taxon>
        <taxon>Vertebrata</taxon>
        <taxon>Euteleostomi</taxon>
        <taxon>Mammalia</taxon>
        <taxon>Eutheria</taxon>
        <taxon>Euarchontoglires</taxon>
        <taxon>Primates</taxon>
        <taxon>Strepsirrhini</taxon>
        <taxon>Lemuriformes</taxon>
        <taxon>Lemuridae</taxon>
        <taxon>Prolemur</taxon>
    </lineage>
</organism>
<keyword evidence="3 9" id="KW-0964">Secreted</keyword>
<dbReference type="GeneTree" id="ENSGT00530000064429"/>
<proteinExistence type="inferred from homology"/>
<dbReference type="PROSITE" id="PS51257">
    <property type="entry name" value="PROKAR_LIPOPROTEIN"/>
    <property type="match status" value="1"/>
</dbReference>
<evidence type="ECO:0000256" key="6">
    <source>
        <dbReference type="ARBA" id="ARBA00022940"/>
    </source>
</evidence>
<gene>
    <name evidence="11" type="primary">DEFB135</name>
</gene>
<reference evidence="11" key="1">
    <citation type="submission" date="2025-08" db="UniProtKB">
        <authorList>
            <consortium name="Ensembl"/>
        </authorList>
    </citation>
    <scope>IDENTIFICATION</scope>
</reference>
<evidence type="ECO:0000256" key="3">
    <source>
        <dbReference type="ARBA" id="ARBA00022525"/>
    </source>
</evidence>
<evidence type="ECO:0000259" key="10">
    <source>
        <dbReference type="Pfam" id="PF13841"/>
    </source>
</evidence>
<dbReference type="Pfam" id="PF13841">
    <property type="entry name" value="Defensin_beta_2"/>
    <property type="match status" value="1"/>
</dbReference>
<dbReference type="InterPro" id="IPR050544">
    <property type="entry name" value="Beta-defensin"/>
</dbReference>
<dbReference type="InterPro" id="IPR025933">
    <property type="entry name" value="Beta_defensin_dom"/>
</dbReference>
<comment type="function">
    <text evidence="9">Has antibacterial activity.</text>
</comment>
<keyword evidence="7 9" id="KW-0044">Antibiotic</keyword>
<dbReference type="Ensembl" id="ENSPSMT00000019530.1">
    <property type="protein sequence ID" value="ENSPSMP00000016798.1"/>
    <property type="gene ID" value="ENSPSMG00000011989.1"/>
</dbReference>
<comment type="similarity">
    <text evidence="2 9">Belongs to the beta-defensin family.</text>
</comment>
<dbReference type="Gene3D" id="3.10.360.10">
    <property type="entry name" value="Antimicrobial Peptide, Beta-defensin 2, Chain A"/>
    <property type="match status" value="1"/>
</dbReference>
<feature type="domain" description="Beta-defensin" evidence="10">
    <location>
        <begin position="36"/>
        <end position="65"/>
    </location>
</feature>
<dbReference type="GO" id="GO:0042742">
    <property type="term" value="P:defense response to bacterium"/>
    <property type="evidence" value="ECO:0007669"/>
    <property type="project" value="UniProtKB-UniRule"/>
</dbReference>
<dbReference type="PANTHER" id="PTHR15001">
    <property type="entry name" value="BETA-DEFENSIN 123-RELATED"/>
    <property type="match status" value="1"/>
</dbReference>
<feature type="chain" id="PRO_5034801542" description="Beta-defensin" evidence="9">
    <location>
        <begin position="25"/>
        <end position="77"/>
    </location>
</feature>
<keyword evidence="8" id="KW-1015">Disulfide bond</keyword>
<evidence type="ECO:0000256" key="5">
    <source>
        <dbReference type="ARBA" id="ARBA00022729"/>
    </source>
</evidence>
<dbReference type="PANTHER" id="PTHR15001:SF10">
    <property type="entry name" value="BETA-DEFENSIN 135"/>
    <property type="match status" value="1"/>
</dbReference>
<evidence type="ECO:0000256" key="7">
    <source>
        <dbReference type="ARBA" id="ARBA00023022"/>
    </source>
</evidence>
<evidence type="ECO:0000313" key="12">
    <source>
        <dbReference type="Proteomes" id="UP000694414"/>
    </source>
</evidence>
<dbReference type="GO" id="GO:0045087">
    <property type="term" value="P:innate immune response"/>
    <property type="evidence" value="ECO:0007669"/>
    <property type="project" value="InterPro"/>
</dbReference>
<evidence type="ECO:0000313" key="11">
    <source>
        <dbReference type="Ensembl" id="ENSPSMP00000016798.1"/>
    </source>
</evidence>
<accession>A0A8C8ZJK0</accession>
<reference evidence="11" key="2">
    <citation type="submission" date="2025-09" db="UniProtKB">
        <authorList>
            <consortium name="Ensembl"/>
        </authorList>
    </citation>
    <scope>IDENTIFICATION</scope>
</reference>
<feature type="signal peptide" evidence="9">
    <location>
        <begin position="1"/>
        <end position="24"/>
    </location>
</feature>
<protein>
    <recommendedName>
        <fullName evidence="9">Beta-defensin</fullName>
    </recommendedName>
</protein>
<keyword evidence="6 9" id="KW-0211">Defensin</keyword>
<dbReference type="Proteomes" id="UP000694414">
    <property type="component" value="Unplaced"/>
</dbReference>
<evidence type="ECO:0000256" key="4">
    <source>
        <dbReference type="ARBA" id="ARBA00022529"/>
    </source>
</evidence>
<evidence type="ECO:0000256" key="1">
    <source>
        <dbReference type="ARBA" id="ARBA00004613"/>
    </source>
</evidence>
<dbReference type="GO" id="GO:0005576">
    <property type="term" value="C:extracellular region"/>
    <property type="evidence" value="ECO:0007669"/>
    <property type="project" value="UniProtKB-SubCell"/>
</dbReference>
<keyword evidence="4 9" id="KW-0929">Antimicrobial</keyword>
<name>A0A8C8ZJK0_PROSS</name>